<dbReference type="InterPro" id="IPR016181">
    <property type="entry name" value="Acyl_CoA_acyltransferase"/>
</dbReference>
<dbReference type="RefSeq" id="WP_144914449.1">
    <property type="nucleotide sequence ID" value="NZ_VLLI01000010.1"/>
</dbReference>
<dbReference type="OrthoDB" id="1452841at2"/>
<accession>A0A562TVN0</accession>
<evidence type="ECO:0000259" key="1">
    <source>
        <dbReference type="PROSITE" id="PS51186"/>
    </source>
</evidence>
<dbReference type="CDD" id="cd04301">
    <property type="entry name" value="NAT_SF"/>
    <property type="match status" value="1"/>
</dbReference>
<dbReference type="GO" id="GO:0016747">
    <property type="term" value="F:acyltransferase activity, transferring groups other than amino-acyl groups"/>
    <property type="evidence" value="ECO:0007669"/>
    <property type="project" value="InterPro"/>
</dbReference>
<organism evidence="2 3">
    <name type="scientific">Mucilaginibacter frigoritolerans</name>
    <dbReference type="NCBI Taxonomy" id="652788"/>
    <lineage>
        <taxon>Bacteria</taxon>
        <taxon>Pseudomonadati</taxon>
        <taxon>Bacteroidota</taxon>
        <taxon>Sphingobacteriia</taxon>
        <taxon>Sphingobacteriales</taxon>
        <taxon>Sphingobacteriaceae</taxon>
        <taxon>Mucilaginibacter</taxon>
    </lineage>
</organism>
<dbReference type="Proteomes" id="UP000317010">
    <property type="component" value="Unassembled WGS sequence"/>
</dbReference>
<keyword evidence="3" id="KW-1185">Reference proteome</keyword>
<evidence type="ECO:0000313" key="3">
    <source>
        <dbReference type="Proteomes" id="UP000317010"/>
    </source>
</evidence>
<keyword evidence="2" id="KW-0808">Transferase</keyword>
<dbReference type="EMBL" id="VLLI01000010">
    <property type="protein sequence ID" value="TWI97617.1"/>
    <property type="molecule type" value="Genomic_DNA"/>
</dbReference>
<protein>
    <submittedName>
        <fullName evidence="2">Acetyltransferase (GNAT) family protein</fullName>
    </submittedName>
</protein>
<comment type="caution">
    <text evidence="2">The sequence shown here is derived from an EMBL/GenBank/DDBJ whole genome shotgun (WGS) entry which is preliminary data.</text>
</comment>
<sequence length="207" mass="22951">MYTFKYKEVAEALHDALIFDPFIITITQQVPGSAADKQLALTSYMDYSMTEAETYGRLFIPDERYGASIWAKPPGTLLESEKSTGKQAFIKYYLGPDALAVWLTITNFMHNQLHGVITDDTWYLSLVGVNPALQGQGLGAGLITPVLKETDGLAVATYLETFNPKNISFYKRLGYEIALGVAEPVTGATYWVLVREPIINITGNNRL</sequence>
<dbReference type="InterPro" id="IPR000182">
    <property type="entry name" value="GNAT_dom"/>
</dbReference>
<dbReference type="PROSITE" id="PS51186">
    <property type="entry name" value="GNAT"/>
    <property type="match status" value="1"/>
</dbReference>
<name>A0A562TVN0_9SPHI</name>
<dbReference type="PANTHER" id="PTHR42791">
    <property type="entry name" value="GNAT FAMILY ACETYLTRANSFERASE"/>
    <property type="match status" value="1"/>
</dbReference>
<feature type="domain" description="N-acetyltransferase" evidence="1">
    <location>
        <begin position="44"/>
        <end position="196"/>
    </location>
</feature>
<reference evidence="2 3" key="1">
    <citation type="submission" date="2019-07" db="EMBL/GenBank/DDBJ databases">
        <title>Genomic Encyclopedia of Archaeal and Bacterial Type Strains, Phase II (KMG-II): from individual species to whole genera.</title>
        <authorList>
            <person name="Goeker M."/>
        </authorList>
    </citation>
    <scope>NUCLEOTIDE SEQUENCE [LARGE SCALE GENOMIC DNA]</scope>
    <source>
        <strain evidence="2 3">ATCC BAA-1854</strain>
    </source>
</reference>
<dbReference type="InterPro" id="IPR052523">
    <property type="entry name" value="Trichothecene_AcTrans"/>
</dbReference>
<proteinExistence type="predicted"/>
<dbReference type="Gene3D" id="3.40.630.30">
    <property type="match status" value="1"/>
</dbReference>
<evidence type="ECO:0000313" key="2">
    <source>
        <dbReference type="EMBL" id="TWI97617.1"/>
    </source>
</evidence>
<dbReference type="PANTHER" id="PTHR42791:SF1">
    <property type="entry name" value="N-ACETYLTRANSFERASE DOMAIN-CONTAINING PROTEIN"/>
    <property type="match status" value="1"/>
</dbReference>
<dbReference type="Pfam" id="PF00583">
    <property type="entry name" value="Acetyltransf_1"/>
    <property type="match status" value="1"/>
</dbReference>
<dbReference type="AlphaFoldDB" id="A0A562TVN0"/>
<gene>
    <name evidence="2" type="ORF">JN11_03439</name>
</gene>
<dbReference type="SUPFAM" id="SSF55729">
    <property type="entry name" value="Acyl-CoA N-acyltransferases (Nat)"/>
    <property type="match status" value="1"/>
</dbReference>